<evidence type="ECO:0000313" key="2">
    <source>
        <dbReference type="EMBL" id="KAF3489804.1"/>
    </source>
</evidence>
<feature type="compositionally biased region" description="Polar residues" evidence="1">
    <location>
        <begin position="27"/>
        <end position="55"/>
    </location>
</feature>
<gene>
    <name evidence="2" type="ORF">F2Q69_00054764</name>
</gene>
<evidence type="ECO:0000256" key="1">
    <source>
        <dbReference type="SAM" id="MobiDB-lite"/>
    </source>
</evidence>
<accession>A0A8S9NBD3</accession>
<sequence>MVASIVLIEDATANLNDQEGRLRNPAGFQNQRSGNQSGYRNSFGNGQRSGYNQSSQYQKLFSNDDFWQLVKEEKLQEGDFQVKSSMSFSDLHWFRPTPRNEHLPMETDEDRSISATPHRSPEEVRHVQ</sequence>
<feature type="region of interest" description="Disordered" evidence="1">
    <location>
        <begin position="94"/>
        <end position="128"/>
    </location>
</feature>
<proteinExistence type="predicted"/>
<dbReference type="Proteomes" id="UP000712600">
    <property type="component" value="Unassembled WGS sequence"/>
</dbReference>
<dbReference type="AlphaFoldDB" id="A0A8S9NBD3"/>
<evidence type="ECO:0000313" key="3">
    <source>
        <dbReference type="Proteomes" id="UP000712600"/>
    </source>
</evidence>
<name>A0A8S9NBD3_BRACR</name>
<feature type="region of interest" description="Disordered" evidence="1">
    <location>
        <begin position="18"/>
        <end position="55"/>
    </location>
</feature>
<feature type="compositionally biased region" description="Basic and acidic residues" evidence="1">
    <location>
        <begin position="119"/>
        <end position="128"/>
    </location>
</feature>
<comment type="caution">
    <text evidence="2">The sequence shown here is derived from an EMBL/GenBank/DDBJ whole genome shotgun (WGS) entry which is preliminary data.</text>
</comment>
<dbReference type="EMBL" id="QGKX02002183">
    <property type="protein sequence ID" value="KAF3489804.1"/>
    <property type="molecule type" value="Genomic_DNA"/>
</dbReference>
<reference evidence="2" key="1">
    <citation type="submission" date="2019-12" db="EMBL/GenBank/DDBJ databases">
        <title>Genome sequencing and annotation of Brassica cretica.</title>
        <authorList>
            <person name="Studholme D.J."/>
            <person name="Sarris P."/>
        </authorList>
    </citation>
    <scope>NUCLEOTIDE SEQUENCE</scope>
    <source>
        <strain evidence="2">PFS-109/04</strain>
        <tissue evidence="2">Leaf</tissue>
    </source>
</reference>
<protein>
    <submittedName>
        <fullName evidence="2">Uncharacterized protein</fullName>
    </submittedName>
</protein>
<organism evidence="2 3">
    <name type="scientific">Brassica cretica</name>
    <name type="common">Mustard</name>
    <dbReference type="NCBI Taxonomy" id="69181"/>
    <lineage>
        <taxon>Eukaryota</taxon>
        <taxon>Viridiplantae</taxon>
        <taxon>Streptophyta</taxon>
        <taxon>Embryophyta</taxon>
        <taxon>Tracheophyta</taxon>
        <taxon>Spermatophyta</taxon>
        <taxon>Magnoliopsida</taxon>
        <taxon>eudicotyledons</taxon>
        <taxon>Gunneridae</taxon>
        <taxon>Pentapetalae</taxon>
        <taxon>rosids</taxon>
        <taxon>malvids</taxon>
        <taxon>Brassicales</taxon>
        <taxon>Brassicaceae</taxon>
        <taxon>Brassiceae</taxon>
        <taxon>Brassica</taxon>
    </lineage>
</organism>